<organism evidence="2 3">
    <name type="scientific">Blyttiomyces helicus</name>
    <dbReference type="NCBI Taxonomy" id="388810"/>
    <lineage>
        <taxon>Eukaryota</taxon>
        <taxon>Fungi</taxon>
        <taxon>Fungi incertae sedis</taxon>
        <taxon>Chytridiomycota</taxon>
        <taxon>Chytridiomycota incertae sedis</taxon>
        <taxon>Chytridiomycetes</taxon>
        <taxon>Chytridiomycetes incertae sedis</taxon>
        <taxon>Blyttiomyces</taxon>
    </lineage>
</organism>
<dbReference type="Proteomes" id="UP000269721">
    <property type="component" value="Unassembled WGS sequence"/>
</dbReference>
<keyword evidence="1" id="KW-0732">Signal</keyword>
<feature type="signal peptide" evidence="1">
    <location>
        <begin position="1"/>
        <end position="17"/>
    </location>
</feature>
<protein>
    <submittedName>
        <fullName evidence="2">Uncharacterized protein</fullName>
    </submittedName>
</protein>
<feature type="chain" id="PRO_5020430389" evidence="1">
    <location>
        <begin position="18"/>
        <end position="309"/>
    </location>
</feature>
<dbReference type="OrthoDB" id="188042at2759"/>
<sequence>MRATGTTILALAAGAAAAPAPSLQKSIIAKAYRHMPIFVMHPDEKFQPSDVSVMYKNTNLADVNGNPQGTDFGFCKDPAGCPQDYLFPFNKDDWATSLFSIPKTPGWARGVATQDLNSVPLHIFFNVVNNASRVDVYYHTMYPYNEGRDGTLHTNLGHHLGDVEFSAISFPIDASGNVNDPQTVCLGRHSKTDYGFYDYATSEHLQKIGDRVKAYVALGGHGTWSKASCCNHHGPLGAVLDATGEGPQWDASNAPNLQFWCTDGVCQYEGYSGEYGLPNNSGYSNLAQSPAMPVVQLQGPGNKFEYVTP</sequence>
<accession>A0A4P9W5E7</accession>
<dbReference type="PANTHER" id="PTHR48174:SF5">
    <property type="entry name" value="VACUOLAR PROTEIN SORTING-ASSOCIATED PROTEIN 62"/>
    <property type="match status" value="1"/>
</dbReference>
<reference evidence="3" key="1">
    <citation type="journal article" date="2018" name="Nat. Microbiol.">
        <title>Leveraging single-cell genomics to expand the fungal tree of life.</title>
        <authorList>
            <person name="Ahrendt S.R."/>
            <person name="Quandt C.A."/>
            <person name="Ciobanu D."/>
            <person name="Clum A."/>
            <person name="Salamov A."/>
            <person name="Andreopoulos B."/>
            <person name="Cheng J.F."/>
            <person name="Woyke T."/>
            <person name="Pelin A."/>
            <person name="Henrissat B."/>
            <person name="Reynolds N.K."/>
            <person name="Benny G.L."/>
            <person name="Smith M.E."/>
            <person name="James T.Y."/>
            <person name="Grigoriev I.V."/>
        </authorList>
    </citation>
    <scope>NUCLEOTIDE SEQUENCE [LARGE SCALE GENOMIC DNA]</scope>
</reference>
<gene>
    <name evidence="2" type="ORF">BDK51DRAFT_31180</name>
</gene>
<name>A0A4P9W5E7_9FUNG</name>
<evidence type="ECO:0000256" key="1">
    <source>
        <dbReference type="SAM" id="SignalP"/>
    </source>
</evidence>
<evidence type="ECO:0000313" key="2">
    <source>
        <dbReference type="EMBL" id="RKO86525.1"/>
    </source>
</evidence>
<dbReference type="PANTHER" id="PTHR48174">
    <property type="entry name" value="DUF946 FAMILY PROTEIN"/>
    <property type="match status" value="1"/>
</dbReference>
<feature type="non-terminal residue" evidence="2">
    <location>
        <position position="309"/>
    </location>
</feature>
<keyword evidence="3" id="KW-1185">Reference proteome</keyword>
<proteinExistence type="predicted"/>
<dbReference type="AlphaFoldDB" id="A0A4P9W5E7"/>
<dbReference type="EMBL" id="KZ998124">
    <property type="protein sequence ID" value="RKO86525.1"/>
    <property type="molecule type" value="Genomic_DNA"/>
</dbReference>
<evidence type="ECO:0000313" key="3">
    <source>
        <dbReference type="Proteomes" id="UP000269721"/>
    </source>
</evidence>